<evidence type="ECO:0000256" key="12">
    <source>
        <dbReference type="SAM" id="MobiDB-lite"/>
    </source>
</evidence>
<dbReference type="CDD" id="cd17755">
    <property type="entry name" value="MCM4"/>
    <property type="match status" value="1"/>
</dbReference>
<protein>
    <recommendedName>
        <fullName evidence="11">DNA replication licensing factor MCM4</fullName>
        <ecNumber evidence="11">3.6.4.12</ecNumber>
    </recommendedName>
</protein>
<dbReference type="SUPFAM" id="SSF52540">
    <property type="entry name" value="P-loop containing nucleoside triphosphate hydrolases"/>
    <property type="match status" value="1"/>
</dbReference>
<evidence type="ECO:0000313" key="15">
    <source>
        <dbReference type="Proteomes" id="UP001212841"/>
    </source>
</evidence>
<evidence type="ECO:0000256" key="1">
    <source>
        <dbReference type="ARBA" id="ARBA00004123"/>
    </source>
</evidence>
<dbReference type="InterPro" id="IPR031327">
    <property type="entry name" value="MCM"/>
</dbReference>
<evidence type="ECO:0000313" key="14">
    <source>
        <dbReference type="EMBL" id="KAJ3049510.1"/>
    </source>
</evidence>
<dbReference type="PANTHER" id="PTHR11630:SF66">
    <property type="entry name" value="DNA REPLICATION LICENSING FACTOR MCM4"/>
    <property type="match status" value="1"/>
</dbReference>
<keyword evidence="6 11" id="KW-0347">Helicase</keyword>
<name>A0AAD5S8U5_9FUNG</name>
<dbReference type="PRINTS" id="PR01657">
    <property type="entry name" value="MCMFAMILY"/>
</dbReference>
<feature type="domain" description="MCM C-terminal AAA(+) ATPase" evidence="13">
    <location>
        <begin position="540"/>
        <end position="749"/>
    </location>
</feature>
<evidence type="ECO:0000256" key="8">
    <source>
        <dbReference type="ARBA" id="ARBA00023125"/>
    </source>
</evidence>
<feature type="compositionally biased region" description="Polar residues" evidence="12">
    <location>
        <begin position="16"/>
        <end position="29"/>
    </location>
</feature>
<dbReference type="PROSITE" id="PS00847">
    <property type="entry name" value="MCM_1"/>
    <property type="match status" value="1"/>
</dbReference>
<dbReference type="EMBL" id="JADGJD010000634">
    <property type="protein sequence ID" value="KAJ3049510.1"/>
    <property type="molecule type" value="Genomic_DNA"/>
</dbReference>
<dbReference type="FunFam" id="3.40.50.300:FF:000217">
    <property type="entry name" value="DNA helicase"/>
    <property type="match status" value="1"/>
</dbReference>
<evidence type="ECO:0000259" key="13">
    <source>
        <dbReference type="PROSITE" id="PS50051"/>
    </source>
</evidence>
<evidence type="ECO:0000256" key="9">
    <source>
        <dbReference type="ARBA" id="ARBA00023242"/>
    </source>
</evidence>
<dbReference type="Gene3D" id="3.40.50.300">
    <property type="entry name" value="P-loop containing nucleotide triphosphate hydrolases"/>
    <property type="match status" value="1"/>
</dbReference>
<keyword evidence="8 10" id="KW-0238">DNA-binding</keyword>
<accession>A0AAD5S8U5</accession>
<comment type="caution">
    <text evidence="14">The sequence shown here is derived from an EMBL/GenBank/DDBJ whole genome shotgun (WGS) entry which is preliminary data.</text>
</comment>
<dbReference type="GO" id="GO:0031261">
    <property type="term" value="C:DNA replication preinitiation complex"/>
    <property type="evidence" value="ECO:0007669"/>
    <property type="project" value="UniProtKB-ARBA"/>
</dbReference>
<dbReference type="Pfam" id="PF21128">
    <property type="entry name" value="WHD_MCM4"/>
    <property type="match status" value="1"/>
</dbReference>
<dbReference type="Gene3D" id="2.40.50.140">
    <property type="entry name" value="Nucleic acid-binding proteins"/>
    <property type="match status" value="1"/>
</dbReference>
<evidence type="ECO:0000256" key="3">
    <source>
        <dbReference type="ARBA" id="ARBA00022705"/>
    </source>
</evidence>
<comment type="similarity">
    <text evidence="2 10">Belongs to the MCM family.</text>
</comment>
<evidence type="ECO:0000256" key="2">
    <source>
        <dbReference type="ARBA" id="ARBA00008010"/>
    </source>
</evidence>
<dbReference type="PROSITE" id="PS50051">
    <property type="entry name" value="MCM_2"/>
    <property type="match status" value="1"/>
</dbReference>
<dbReference type="Pfam" id="PF00493">
    <property type="entry name" value="MCM"/>
    <property type="match status" value="1"/>
</dbReference>
<keyword evidence="15" id="KW-1185">Reference proteome</keyword>
<dbReference type="GO" id="GO:0005524">
    <property type="term" value="F:ATP binding"/>
    <property type="evidence" value="ECO:0007669"/>
    <property type="project" value="UniProtKB-UniRule"/>
</dbReference>
<dbReference type="SMART" id="SM00350">
    <property type="entry name" value="MCM"/>
    <property type="match status" value="1"/>
</dbReference>
<keyword evidence="7 10" id="KW-0067">ATP-binding</keyword>
<evidence type="ECO:0000256" key="10">
    <source>
        <dbReference type="RuleBase" id="RU004070"/>
    </source>
</evidence>
<dbReference type="GO" id="GO:0006279">
    <property type="term" value="P:premeiotic DNA replication"/>
    <property type="evidence" value="ECO:0007669"/>
    <property type="project" value="UniProtKB-ARBA"/>
</dbReference>
<sequence>MSTPRSRRTRSSQPQDDTQSTALSFGDSQSSPLKYPGSSPSKSSPTKRAGPSAPRPSSPIFDPSSDVGRSSPKRAAAGGLVGAGRAGPSGRRAELSSDLPVPTSPRRGLVDDEGSLQYPSDRPTPRDLYPNPSTPAVGMSSQRSRTAPATPRHRRRDITANPEVERILSQGDLGSIGEEPLPLAPSTSNLDTDPATVKTVIWGTTVNIAEVISTFKDFLHHFTISHKLRARSQMDPNGMNVDLDFDDMDGMDEPFYPKHLAELKIADIYNLNLDCENLRSYPPSQKLFNQLKRYPQEIIPLMDYTLSEVFMDMFEDAEIPDGTTWRVRPFNLGKCVNLRELNPNDIDQLVTMKGLLIRASPLIPDTKRAFFRCHVCDYTVEVDNDRGRINEPTRCERPECNSKNSMMLIHNRCEFSDKQICRLQETPDETPDGQTPHTVSMCVYDDLVDVCKPGDRLEVTGIFRGVPVRANPRRRAIKSLFKTYVDIVHIKRTDDKRLGVDKSIQAENEYNVDFEEGDQLDRSDPDTERKIIELSKRDDLYELLSRSIAPSIFGMEDVKKGVLLQLFGGANKFNKDKPGSPRIRGDINVLLVGDPGVAKSQLLQYVHNIAPRGVYTSGKGSSAVGLTAYVTRDPDSKQLVLESGALVLSDGGVCCIDEFDKMSDYTRSVLHEVMEQQTISVAKAGIITTLNARTSILACANPINSKFDTKLPVVQNVNLPPPLLSRFDLLYLILDKPNERDDRRLAQHLVGLYVDDNPRMSEESFVPIELFSKYVNYARTKCNPEISNEAAECLVDFYVKMRKTGRDNGGDKTVAFTTRQLESMIRLAEAHAKMRLSNTVDKEDVEEANRLVHTALQTIAIDPKTGLIDLDLITTGISQRSRSIREDKRRALRALLQDSDKATFKWIELFRAFNDQSSERIEERDFDALLEDLTDEGLVVVTGRGQANKVIRKTASV</sequence>
<organism evidence="14 15">
    <name type="scientific">Rhizophlyctis rosea</name>
    <dbReference type="NCBI Taxonomy" id="64517"/>
    <lineage>
        <taxon>Eukaryota</taxon>
        <taxon>Fungi</taxon>
        <taxon>Fungi incertae sedis</taxon>
        <taxon>Chytridiomycota</taxon>
        <taxon>Chytridiomycota incertae sedis</taxon>
        <taxon>Chytridiomycetes</taxon>
        <taxon>Rhizophlyctidales</taxon>
        <taxon>Rhizophlyctidaceae</taxon>
        <taxon>Rhizophlyctis</taxon>
    </lineage>
</organism>
<dbReference type="Gene3D" id="3.30.1640.10">
    <property type="entry name" value="mini-chromosome maintenance (MCM) complex, chain A, domain 1"/>
    <property type="match status" value="1"/>
</dbReference>
<dbReference type="Pfam" id="PF17207">
    <property type="entry name" value="MCM_OB"/>
    <property type="match status" value="1"/>
</dbReference>
<dbReference type="InterPro" id="IPR012340">
    <property type="entry name" value="NA-bd_OB-fold"/>
</dbReference>
<evidence type="ECO:0000256" key="11">
    <source>
        <dbReference type="RuleBase" id="RU368062"/>
    </source>
</evidence>
<dbReference type="InterPro" id="IPR018525">
    <property type="entry name" value="MCM_CS"/>
</dbReference>
<dbReference type="GO" id="GO:0043596">
    <property type="term" value="C:nuclear replication fork"/>
    <property type="evidence" value="ECO:0007669"/>
    <property type="project" value="UniProtKB-ARBA"/>
</dbReference>
<keyword evidence="5 11" id="KW-0378">Hydrolase</keyword>
<dbReference type="Pfam" id="PF14551">
    <property type="entry name" value="MCM_N"/>
    <property type="match status" value="1"/>
</dbReference>
<feature type="region of interest" description="Disordered" evidence="12">
    <location>
        <begin position="1"/>
        <end position="163"/>
    </location>
</feature>
<feature type="compositionally biased region" description="Basic residues" evidence="12">
    <location>
        <begin position="1"/>
        <end position="10"/>
    </location>
</feature>
<dbReference type="InterPro" id="IPR008047">
    <property type="entry name" value="MCM_4"/>
</dbReference>
<dbReference type="PRINTS" id="PR01660">
    <property type="entry name" value="MCMPROTEIN4"/>
</dbReference>
<dbReference type="InterPro" id="IPR027417">
    <property type="entry name" value="P-loop_NTPase"/>
</dbReference>
<dbReference type="InterPro" id="IPR033762">
    <property type="entry name" value="MCM_OB"/>
</dbReference>
<keyword evidence="3 11" id="KW-0235">DNA replication</keyword>
<dbReference type="GO" id="GO:0003697">
    <property type="term" value="F:single-stranded DNA binding"/>
    <property type="evidence" value="ECO:0007669"/>
    <property type="project" value="TreeGrafter"/>
</dbReference>
<evidence type="ECO:0000256" key="5">
    <source>
        <dbReference type="ARBA" id="ARBA00022801"/>
    </source>
</evidence>
<dbReference type="GO" id="GO:0097373">
    <property type="term" value="C:MCM core complex"/>
    <property type="evidence" value="ECO:0007669"/>
    <property type="project" value="UniProtKB-ARBA"/>
</dbReference>
<keyword evidence="9 11" id="KW-0539">Nucleus</keyword>
<keyword evidence="4 10" id="KW-0547">Nucleotide-binding</keyword>
<dbReference type="InterPro" id="IPR001208">
    <property type="entry name" value="MCM_dom"/>
</dbReference>
<dbReference type="InterPro" id="IPR041562">
    <property type="entry name" value="MCM_lid"/>
</dbReference>
<dbReference type="GO" id="GO:1902975">
    <property type="term" value="P:mitotic DNA replication initiation"/>
    <property type="evidence" value="ECO:0007669"/>
    <property type="project" value="TreeGrafter"/>
</dbReference>
<dbReference type="Pfam" id="PF17855">
    <property type="entry name" value="MCM_lid"/>
    <property type="match status" value="1"/>
</dbReference>
<dbReference type="InterPro" id="IPR027925">
    <property type="entry name" value="MCM_N"/>
</dbReference>
<reference evidence="14" key="1">
    <citation type="submission" date="2020-05" db="EMBL/GenBank/DDBJ databases">
        <title>Phylogenomic resolution of chytrid fungi.</title>
        <authorList>
            <person name="Stajich J.E."/>
            <person name="Amses K."/>
            <person name="Simmons R."/>
            <person name="Seto K."/>
            <person name="Myers J."/>
            <person name="Bonds A."/>
            <person name="Quandt C.A."/>
            <person name="Barry K."/>
            <person name="Liu P."/>
            <person name="Grigoriev I."/>
            <person name="Longcore J.E."/>
            <person name="James T.Y."/>
        </authorList>
    </citation>
    <scope>NUCLEOTIDE SEQUENCE</scope>
    <source>
        <strain evidence="14">JEL0318</strain>
    </source>
</reference>
<evidence type="ECO:0000256" key="4">
    <source>
        <dbReference type="ARBA" id="ARBA00022741"/>
    </source>
</evidence>
<dbReference type="GO" id="GO:0006271">
    <property type="term" value="P:DNA strand elongation involved in DNA replication"/>
    <property type="evidence" value="ECO:0007669"/>
    <property type="project" value="TreeGrafter"/>
</dbReference>
<dbReference type="SUPFAM" id="SSF50249">
    <property type="entry name" value="Nucleic acid-binding proteins"/>
    <property type="match status" value="1"/>
</dbReference>
<comment type="catalytic activity">
    <reaction evidence="11">
        <text>ATP + H2O = ADP + phosphate + H(+)</text>
        <dbReference type="Rhea" id="RHEA:13065"/>
        <dbReference type="ChEBI" id="CHEBI:15377"/>
        <dbReference type="ChEBI" id="CHEBI:15378"/>
        <dbReference type="ChEBI" id="CHEBI:30616"/>
        <dbReference type="ChEBI" id="CHEBI:43474"/>
        <dbReference type="ChEBI" id="CHEBI:456216"/>
        <dbReference type="EC" id="3.6.4.12"/>
    </reaction>
</comment>
<dbReference type="GO" id="GO:0017116">
    <property type="term" value="F:single-stranded DNA helicase activity"/>
    <property type="evidence" value="ECO:0007669"/>
    <property type="project" value="TreeGrafter"/>
</dbReference>
<comment type="subunit">
    <text evidence="11">Component of the MCM2-7 complex.</text>
</comment>
<dbReference type="GO" id="GO:0000727">
    <property type="term" value="P:double-strand break repair via break-induced replication"/>
    <property type="evidence" value="ECO:0007669"/>
    <property type="project" value="TreeGrafter"/>
</dbReference>
<dbReference type="FunFam" id="2.20.28.10:FF:000003">
    <property type="entry name" value="DNA helicase"/>
    <property type="match status" value="1"/>
</dbReference>
<feature type="compositionally biased region" description="Low complexity" evidence="12">
    <location>
        <begin position="30"/>
        <end position="52"/>
    </location>
</feature>
<dbReference type="PANTHER" id="PTHR11630">
    <property type="entry name" value="DNA REPLICATION LICENSING FACTOR MCM FAMILY MEMBER"/>
    <property type="match status" value="1"/>
</dbReference>
<dbReference type="Proteomes" id="UP001212841">
    <property type="component" value="Unassembled WGS sequence"/>
</dbReference>
<evidence type="ECO:0000256" key="6">
    <source>
        <dbReference type="ARBA" id="ARBA00022806"/>
    </source>
</evidence>
<dbReference type="GO" id="GO:0042555">
    <property type="term" value="C:MCM complex"/>
    <property type="evidence" value="ECO:0007669"/>
    <property type="project" value="UniProtKB-UniRule"/>
</dbReference>
<comment type="function">
    <text evidence="11">Acts as component of the MCM2-7 complex (MCM complex) which is the replicative helicase essential for 'once per cell cycle' DNA replication initiation and elongation in eukaryotic cells. The active ATPase sites in the MCM2-7 ring are formed through the interaction surfaces of two neighboring subunits such that a critical structure of a conserved arginine finger motif is provided in trans relative to the ATP-binding site of the Walker A box of the adjacent subunit. The six ATPase active sites, however, are likely to contribute differentially to the complex helicase activity.</text>
</comment>
<dbReference type="Gene3D" id="2.20.28.10">
    <property type="match status" value="1"/>
</dbReference>
<evidence type="ECO:0000256" key="7">
    <source>
        <dbReference type="ARBA" id="ARBA00022840"/>
    </source>
</evidence>
<comment type="subcellular location">
    <subcellularLocation>
        <location evidence="1">Nucleus</location>
    </subcellularLocation>
</comment>
<gene>
    <name evidence="14" type="ORF">HK097_009509</name>
</gene>
<dbReference type="GO" id="GO:0005656">
    <property type="term" value="C:nuclear pre-replicative complex"/>
    <property type="evidence" value="ECO:0007669"/>
    <property type="project" value="UniProtKB-ARBA"/>
</dbReference>
<dbReference type="AlphaFoldDB" id="A0AAD5S8U5"/>
<proteinExistence type="inferred from homology"/>
<dbReference type="EC" id="3.6.4.12" evidence="11"/>
<dbReference type="GO" id="GO:0016787">
    <property type="term" value="F:hydrolase activity"/>
    <property type="evidence" value="ECO:0007669"/>
    <property type="project" value="UniProtKB-KW"/>
</dbReference>